<dbReference type="InterPro" id="IPR024119">
    <property type="entry name" value="TF_DEAF-1"/>
</dbReference>
<accession>A0A914ATR9</accession>
<feature type="domain" description="MYND-type" evidence="5">
    <location>
        <begin position="56"/>
        <end position="93"/>
    </location>
</feature>
<keyword evidence="7" id="KW-1185">Reference proteome</keyword>
<evidence type="ECO:0000256" key="3">
    <source>
        <dbReference type="ARBA" id="ARBA00022833"/>
    </source>
</evidence>
<dbReference type="OMA" id="WRCERIP"/>
<dbReference type="PROSITE" id="PS50865">
    <property type="entry name" value="ZF_MYND_2"/>
    <property type="match status" value="1"/>
</dbReference>
<keyword evidence="2 4" id="KW-0863">Zinc-finger</keyword>
<dbReference type="GeneID" id="119736924"/>
<dbReference type="GO" id="GO:0000981">
    <property type="term" value="F:DNA-binding transcription factor activity, RNA polymerase II-specific"/>
    <property type="evidence" value="ECO:0007669"/>
    <property type="project" value="TreeGrafter"/>
</dbReference>
<keyword evidence="3" id="KW-0862">Zinc</keyword>
<evidence type="ECO:0000313" key="6">
    <source>
        <dbReference type="EnsemblMetazoa" id="XP_038066879.1"/>
    </source>
</evidence>
<protein>
    <recommendedName>
        <fullName evidence="5">MYND-type domain-containing protein</fullName>
    </recommendedName>
</protein>
<dbReference type="InterPro" id="IPR002893">
    <property type="entry name" value="Znf_MYND"/>
</dbReference>
<keyword evidence="1" id="KW-0479">Metal-binding</keyword>
<dbReference type="EnsemblMetazoa" id="XM_038210951.1">
    <property type="protein sequence ID" value="XP_038066879.1"/>
    <property type="gene ID" value="LOC119736924"/>
</dbReference>
<organism evidence="6 7">
    <name type="scientific">Patiria miniata</name>
    <name type="common">Bat star</name>
    <name type="synonym">Asterina miniata</name>
    <dbReference type="NCBI Taxonomy" id="46514"/>
    <lineage>
        <taxon>Eukaryota</taxon>
        <taxon>Metazoa</taxon>
        <taxon>Echinodermata</taxon>
        <taxon>Eleutherozoa</taxon>
        <taxon>Asterozoa</taxon>
        <taxon>Asteroidea</taxon>
        <taxon>Valvatacea</taxon>
        <taxon>Valvatida</taxon>
        <taxon>Asterinidae</taxon>
        <taxon>Patiria</taxon>
    </lineage>
</organism>
<dbReference type="PROSITE" id="PS01360">
    <property type="entry name" value="ZF_MYND_1"/>
    <property type="match status" value="1"/>
</dbReference>
<reference evidence="6" key="1">
    <citation type="submission" date="2022-11" db="UniProtKB">
        <authorList>
            <consortium name="EnsemblMetazoa"/>
        </authorList>
    </citation>
    <scope>IDENTIFICATION</scope>
</reference>
<dbReference type="OrthoDB" id="5282002at2759"/>
<proteinExistence type="predicted"/>
<evidence type="ECO:0000256" key="2">
    <source>
        <dbReference type="ARBA" id="ARBA00022771"/>
    </source>
</evidence>
<dbReference type="RefSeq" id="XP_038066879.1">
    <property type="nucleotide sequence ID" value="XM_038210951.1"/>
</dbReference>
<evidence type="ECO:0000256" key="1">
    <source>
        <dbReference type="ARBA" id="ARBA00022723"/>
    </source>
</evidence>
<dbReference type="Pfam" id="PF14737">
    <property type="entry name" value="DUF4470"/>
    <property type="match status" value="1"/>
</dbReference>
<dbReference type="PANTHER" id="PTHR10237:SF14">
    <property type="entry name" value="MYND-TYPE DOMAIN-CONTAINING PROTEIN"/>
    <property type="match status" value="1"/>
</dbReference>
<evidence type="ECO:0000259" key="5">
    <source>
        <dbReference type="PROSITE" id="PS50865"/>
    </source>
</evidence>
<dbReference type="InterPro" id="IPR027974">
    <property type="entry name" value="DUF4470"/>
</dbReference>
<dbReference type="Proteomes" id="UP000887568">
    <property type="component" value="Unplaced"/>
</dbReference>
<dbReference type="Gene3D" id="6.10.140.2220">
    <property type="match status" value="1"/>
</dbReference>
<evidence type="ECO:0000256" key="4">
    <source>
        <dbReference type="PROSITE-ProRule" id="PRU00134"/>
    </source>
</evidence>
<name>A0A914ATR9_PATMI</name>
<dbReference type="GO" id="GO:0005634">
    <property type="term" value="C:nucleus"/>
    <property type="evidence" value="ECO:0007669"/>
    <property type="project" value="TreeGrafter"/>
</dbReference>
<evidence type="ECO:0000313" key="7">
    <source>
        <dbReference type="Proteomes" id="UP000887568"/>
    </source>
</evidence>
<dbReference type="SUPFAM" id="SSF144232">
    <property type="entry name" value="HIT/MYND zinc finger-like"/>
    <property type="match status" value="2"/>
</dbReference>
<sequence length="627" mass="72745">MDVQPGHCWRCEKILPEHTVPCSRCPMAVYCSTQCRDRDSIRHSAVECEMFGEKQCSACGKAGKTLPCSACNSAWYCNTDCQRRDFPAHWKKCREILTSIKQIASKLNRLQEWFNYGDYPEYFGNTMAVDFLQLDNNEWSGKNVGDKQLDKREYHILSAGCGELRNTVLTAASLPTEYQGKLHVTLNDLDPFVLARNVLFLFMLVRFADTDYIASSLTTIWYSLHISKREYDLIKTSLDELIQMSAQQLSDATRGLVSVLDEELRYLRAVWRGWQSLECRRDNRASINLRKQRQNMFENSDPIEYKGERSRYLRCLNANDRKQMEKWFEHGLFLPCEANQRDIPFDNPTLTAPEASKLIAPNGCIQLLERSPEMPKEVDKFLFKYLITPSRNPFIVWDCLRVREHTPGSHTSPMVMYHKYVTNLLQKVKSLILQGRLLIHVSLANYLDFPKHHQTLNMPNYDRIFTSNLADFYGFAKLLQIFKPLLNASNSFSVLVTEIMQFYANVPAANPTQLPEPQIQKLICDYSQDWQTTEAVWGCHIFEYYNSTPHFLQYLRAEIMAGGFGIPALQDVPSFEKVKKHQGLRMRDFRKELNKLVPFQNRCNIRDLTMAHPGVRAVEWLLPKTES</sequence>
<dbReference type="Pfam" id="PF01753">
    <property type="entry name" value="zf-MYND"/>
    <property type="match status" value="2"/>
</dbReference>
<dbReference type="AlphaFoldDB" id="A0A914ATR9"/>
<dbReference type="PANTHER" id="PTHR10237">
    <property type="entry name" value="DEFORMED EPIDERMAL AUTOREGULATORY FACTOR 1 HOMOLOG SUPPRESSIN"/>
    <property type="match status" value="1"/>
</dbReference>
<dbReference type="GO" id="GO:0008270">
    <property type="term" value="F:zinc ion binding"/>
    <property type="evidence" value="ECO:0007669"/>
    <property type="project" value="UniProtKB-KW"/>
</dbReference>